<feature type="region of interest" description="Disordered" evidence="3">
    <location>
        <begin position="109"/>
        <end position="151"/>
    </location>
</feature>
<name>S3CHE6_OPHP1</name>
<dbReference type="InterPro" id="IPR009449">
    <property type="entry name" value="Sec2_N"/>
</dbReference>
<keyword evidence="6" id="KW-1185">Reference proteome</keyword>
<dbReference type="Proteomes" id="UP000016923">
    <property type="component" value="Unassembled WGS sequence"/>
</dbReference>
<protein>
    <submittedName>
        <fullName evidence="5">Ribosomal protein l32</fullName>
    </submittedName>
</protein>
<feature type="compositionally biased region" description="Low complexity" evidence="3">
    <location>
        <begin position="133"/>
        <end position="149"/>
    </location>
</feature>
<dbReference type="OrthoDB" id="5560525at2759"/>
<dbReference type="eggNOG" id="ENOG502S1Y5">
    <property type="taxonomic scope" value="Eukaryota"/>
</dbReference>
<keyword evidence="1 2" id="KW-0175">Coiled coil</keyword>
<feature type="region of interest" description="Disordered" evidence="3">
    <location>
        <begin position="350"/>
        <end position="388"/>
    </location>
</feature>
<dbReference type="OMA" id="SNTGCPR"/>
<dbReference type="STRING" id="1262450.S3CHE6"/>
<dbReference type="GO" id="GO:0006887">
    <property type="term" value="P:exocytosis"/>
    <property type="evidence" value="ECO:0007669"/>
    <property type="project" value="TreeGrafter"/>
</dbReference>
<dbReference type="GO" id="GO:0051286">
    <property type="term" value="C:cell tip"/>
    <property type="evidence" value="ECO:0007669"/>
    <property type="project" value="TreeGrafter"/>
</dbReference>
<dbReference type="SUPFAM" id="SSF144284">
    <property type="entry name" value="Sec2 N-terminal region"/>
    <property type="match status" value="1"/>
</dbReference>
<feature type="compositionally biased region" description="Low complexity" evidence="3">
    <location>
        <begin position="350"/>
        <end position="367"/>
    </location>
</feature>
<evidence type="ECO:0000313" key="6">
    <source>
        <dbReference type="Proteomes" id="UP000016923"/>
    </source>
</evidence>
<feature type="coiled-coil region" evidence="2">
    <location>
        <begin position="57"/>
        <end position="84"/>
    </location>
</feature>
<keyword evidence="5" id="KW-0687">Ribonucleoprotein</keyword>
<dbReference type="EMBL" id="KE148155">
    <property type="protein sequence ID" value="EPE05733.1"/>
    <property type="molecule type" value="Genomic_DNA"/>
</dbReference>
<proteinExistence type="predicted"/>
<dbReference type="GO" id="GO:0005840">
    <property type="term" value="C:ribosome"/>
    <property type="evidence" value="ECO:0007669"/>
    <property type="project" value="UniProtKB-KW"/>
</dbReference>
<accession>S3CHE6</accession>
<dbReference type="VEuPathDB" id="FungiDB:F503_08264"/>
<evidence type="ECO:0000313" key="5">
    <source>
        <dbReference type="EMBL" id="EPE05733.1"/>
    </source>
</evidence>
<reference evidence="5 6" key="1">
    <citation type="journal article" date="2013" name="BMC Genomics">
        <title>The genome and transcriptome of the pine saprophyte Ophiostoma piceae, and a comparison with the bark beetle-associated pine pathogen Grosmannia clavigera.</title>
        <authorList>
            <person name="Haridas S."/>
            <person name="Wang Y."/>
            <person name="Lim L."/>
            <person name="Massoumi Alamouti S."/>
            <person name="Jackman S."/>
            <person name="Docking R."/>
            <person name="Robertson G."/>
            <person name="Birol I."/>
            <person name="Bohlmann J."/>
            <person name="Breuil C."/>
        </authorList>
    </citation>
    <scope>NUCLEOTIDE SEQUENCE [LARGE SCALE GENOMIC DNA]</scope>
    <source>
        <strain evidence="5 6">UAMH 11346</strain>
    </source>
</reference>
<evidence type="ECO:0000259" key="4">
    <source>
        <dbReference type="Pfam" id="PF06428"/>
    </source>
</evidence>
<dbReference type="HOGENOM" id="CLU_055310_0_0_1"/>
<feature type="domain" description="GDP/GTP exchange factor Sec2 N-terminal" evidence="4">
    <location>
        <begin position="246"/>
        <end position="336"/>
    </location>
</feature>
<gene>
    <name evidence="5" type="ORF">F503_08264</name>
</gene>
<evidence type="ECO:0000256" key="3">
    <source>
        <dbReference type="SAM" id="MobiDB-lite"/>
    </source>
</evidence>
<sequence>MTVATITISPSDGADGAMAVTEKTIPGSAPTCLCPQCGSTVDIPALHLATSTSTSASGDAEAQLQQAREQVSALQSQVSHLDQKAAAAIDRWADYEDELTLLRRQLAAVNGPGGTRPQSRPTPTIVPPPSSAGPPGATPVTPVSPTRTSFLPTGAANRISALLSPRSAKSTSNLKETAAQQYSHVPTAMPTPPPSTSNGSNNNNYDYMHASTPAYSVTPVTTPPPPRTPYGSFSIFGGKIQTQSPHQQLQQQPQSMSPSTKELMDALTREQKLRRAAEGRLNDTSREVEELSVSLFEQANEMVAEERRARARLEARVAVLEQRDTDKKARLERLELAMARIERLRAMLGDDANSDAASPKPDAASFSTELEVEQHGTSLRKLSLTAAT</sequence>
<dbReference type="GO" id="GO:0070319">
    <property type="term" value="C:Golgi to plasma membrane transport vesicle"/>
    <property type="evidence" value="ECO:0007669"/>
    <property type="project" value="TreeGrafter"/>
</dbReference>
<evidence type="ECO:0000256" key="1">
    <source>
        <dbReference type="ARBA" id="ARBA00023054"/>
    </source>
</evidence>
<organism evidence="5 6">
    <name type="scientific">Ophiostoma piceae (strain UAMH 11346)</name>
    <name type="common">Sap stain fungus</name>
    <dbReference type="NCBI Taxonomy" id="1262450"/>
    <lineage>
        <taxon>Eukaryota</taxon>
        <taxon>Fungi</taxon>
        <taxon>Dikarya</taxon>
        <taxon>Ascomycota</taxon>
        <taxon>Pezizomycotina</taxon>
        <taxon>Sordariomycetes</taxon>
        <taxon>Sordariomycetidae</taxon>
        <taxon>Ophiostomatales</taxon>
        <taxon>Ophiostomataceae</taxon>
        <taxon>Ophiostoma</taxon>
    </lineage>
</organism>
<dbReference type="GO" id="GO:0005085">
    <property type="term" value="F:guanyl-nucleotide exchange factor activity"/>
    <property type="evidence" value="ECO:0007669"/>
    <property type="project" value="InterPro"/>
</dbReference>
<dbReference type="AlphaFoldDB" id="S3CHE6"/>
<dbReference type="Pfam" id="PF06428">
    <property type="entry name" value="Sec2p"/>
    <property type="match status" value="1"/>
</dbReference>
<dbReference type="PANTHER" id="PTHR14430:SF4">
    <property type="entry name" value="GDP_GTP EXCHANGE FACTOR SEC2 N-TERMINAL DOMAIN-CONTAINING PROTEIN"/>
    <property type="match status" value="1"/>
</dbReference>
<dbReference type="Gene3D" id="6.10.140.910">
    <property type="match status" value="1"/>
</dbReference>
<dbReference type="InterPro" id="IPR040351">
    <property type="entry name" value="RAB3IL/RAB3IP/Sec2"/>
</dbReference>
<dbReference type="PANTHER" id="PTHR14430">
    <property type="entry name" value="RABIN3-RELATED"/>
    <property type="match status" value="1"/>
</dbReference>
<keyword evidence="5" id="KW-0689">Ribosomal protein</keyword>
<evidence type="ECO:0000256" key="2">
    <source>
        <dbReference type="SAM" id="Coils"/>
    </source>
</evidence>